<dbReference type="EMBL" id="KB096676">
    <property type="protein sequence ID" value="ESO03037.1"/>
    <property type="molecule type" value="Genomic_DNA"/>
</dbReference>
<dbReference type="KEGG" id="hro:HELRODRAFT_173903"/>
<reference evidence="1 3" key="2">
    <citation type="journal article" date="2013" name="Nature">
        <title>Insights into bilaterian evolution from three spiralian genomes.</title>
        <authorList>
            <person name="Simakov O."/>
            <person name="Marletaz F."/>
            <person name="Cho S.J."/>
            <person name="Edsinger-Gonzales E."/>
            <person name="Havlak P."/>
            <person name="Hellsten U."/>
            <person name="Kuo D.H."/>
            <person name="Larsson T."/>
            <person name="Lv J."/>
            <person name="Arendt D."/>
            <person name="Savage R."/>
            <person name="Osoegawa K."/>
            <person name="de Jong P."/>
            <person name="Grimwood J."/>
            <person name="Chapman J.A."/>
            <person name="Shapiro H."/>
            <person name="Aerts A."/>
            <person name="Otillar R.P."/>
            <person name="Terry A.Y."/>
            <person name="Boore J.L."/>
            <person name="Grigoriev I.V."/>
            <person name="Lindberg D.R."/>
            <person name="Seaver E.C."/>
            <person name="Weisblat D.A."/>
            <person name="Putnam N.H."/>
            <person name="Rokhsar D.S."/>
        </authorList>
    </citation>
    <scope>NUCLEOTIDE SEQUENCE</scope>
</reference>
<dbReference type="EnsemblMetazoa" id="HelroT173903">
    <property type="protein sequence ID" value="HelroP173903"/>
    <property type="gene ID" value="HelroG173903"/>
</dbReference>
<evidence type="ECO:0000313" key="2">
    <source>
        <dbReference type="EnsemblMetazoa" id="HelroP173903"/>
    </source>
</evidence>
<name>T1F7C5_HELRO</name>
<evidence type="ECO:0000313" key="1">
    <source>
        <dbReference type="EMBL" id="ESO03037.1"/>
    </source>
</evidence>
<sequence>MKVQSSYFLSVSVSKLLSTLGNCSPTENSAREHSESHAFIKNCLECGQLEVGTSESESLVNINNELKLKGNEKNVSSLAIPKDNFDATCSKTKKDIADYVDVKLNNHEKIEARDLL</sequence>
<keyword evidence="3" id="KW-1185">Reference proteome</keyword>
<gene>
    <name evidence="2" type="primary">20204724</name>
    <name evidence="1" type="ORF">HELRODRAFT_173903</name>
</gene>
<dbReference type="InParanoid" id="T1F7C5"/>
<accession>T1F7C5</accession>
<dbReference type="RefSeq" id="XP_009018730.1">
    <property type="nucleotide sequence ID" value="XM_009020482.1"/>
</dbReference>
<organism evidence="2 3">
    <name type="scientific">Helobdella robusta</name>
    <name type="common">Californian leech</name>
    <dbReference type="NCBI Taxonomy" id="6412"/>
    <lineage>
        <taxon>Eukaryota</taxon>
        <taxon>Metazoa</taxon>
        <taxon>Spiralia</taxon>
        <taxon>Lophotrochozoa</taxon>
        <taxon>Annelida</taxon>
        <taxon>Clitellata</taxon>
        <taxon>Hirudinea</taxon>
        <taxon>Rhynchobdellida</taxon>
        <taxon>Glossiphoniidae</taxon>
        <taxon>Helobdella</taxon>
    </lineage>
</organism>
<dbReference type="Proteomes" id="UP000015101">
    <property type="component" value="Unassembled WGS sequence"/>
</dbReference>
<reference evidence="2" key="3">
    <citation type="submission" date="2015-06" db="UniProtKB">
        <authorList>
            <consortium name="EnsemblMetazoa"/>
        </authorList>
    </citation>
    <scope>IDENTIFICATION</scope>
</reference>
<proteinExistence type="predicted"/>
<dbReference type="GeneID" id="20204724"/>
<dbReference type="CTD" id="20204724"/>
<dbReference type="AlphaFoldDB" id="T1F7C5"/>
<protein>
    <submittedName>
        <fullName evidence="1 2">Uncharacterized protein</fullName>
    </submittedName>
</protein>
<evidence type="ECO:0000313" key="3">
    <source>
        <dbReference type="Proteomes" id="UP000015101"/>
    </source>
</evidence>
<dbReference type="HOGENOM" id="CLU_2099493_0_0_1"/>
<reference evidence="3" key="1">
    <citation type="submission" date="2012-12" db="EMBL/GenBank/DDBJ databases">
        <authorList>
            <person name="Hellsten U."/>
            <person name="Grimwood J."/>
            <person name="Chapman J.A."/>
            <person name="Shapiro H."/>
            <person name="Aerts A."/>
            <person name="Otillar R.P."/>
            <person name="Terry A.Y."/>
            <person name="Boore J.L."/>
            <person name="Simakov O."/>
            <person name="Marletaz F."/>
            <person name="Cho S.-J."/>
            <person name="Edsinger-Gonzales E."/>
            <person name="Havlak P."/>
            <person name="Kuo D.-H."/>
            <person name="Larsson T."/>
            <person name="Lv J."/>
            <person name="Arendt D."/>
            <person name="Savage R."/>
            <person name="Osoegawa K."/>
            <person name="de Jong P."/>
            <person name="Lindberg D.R."/>
            <person name="Seaver E.C."/>
            <person name="Weisblat D.A."/>
            <person name="Putnam N.H."/>
            <person name="Grigoriev I.V."/>
            <person name="Rokhsar D.S."/>
        </authorList>
    </citation>
    <scope>NUCLEOTIDE SEQUENCE</scope>
</reference>
<dbReference type="EMBL" id="AMQM01004761">
    <property type="status" value="NOT_ANNOTATED_CDS"/>
    <property type="molecule type" value="Genomic_DNA"/>
</dbReference>